<dbReference type="GO" id="GO:0061630">
    <property type="term" value="F:ubiquitin protein ligase activity"/>
    <property type="evidence" value="ECO:0007669"/>
    <property type="project" value="TreeGrafter"/>
</dbReference>
<dbReference type="SUPFAM" id="SSF57924">
    <property type="entry name" value="Inhibitor of apoptosis (IAP) repeat"/>
    <property type="match status" value="1"/>
</dbReference>
<dbReference type="FunFam" id="1.10.1170.10:FF:000003">
    <property type="entry name" value="E3 ubiquitin-protein ligase XIAP"/>
    <property type="match status" value="1"/>
</dbReference>
<feature type="region of interest" description="Disordered" evidence="6">
    <location>
        <begin position="42"/>
        <end position="61"/>
    </location>
</feature>
<dbReference type="GO" id="GO:0005634">
    <property type="term" value="C:nucleus"/>
    <property type="evidence" value="ECO:0007669"/>
    <property type="project" value="TreeGrafter"/>
</dbReference>
<feature type="domain" description="RING-type" evidence="7">
    <location>
        <begin position="226"/>
        <end position="277"/>
    </location>
</feature>
<comment type="similarity">
    <text evidence="1">Belongs to the IAP family.</text>
</comment>
<evidence type="ECO:0000256" key="6">
    <source>
        <dbReference type="SAM" id="MobiDB-lite"/>
    </source>
</evidence>
<evidence type="ECO:0000256" key="2">
    <source>
        <dbReference type="ARBA" id="ARBA00022703"/>
    </source>
</evidence>
<dbReference type="InterPro" id="IPR050784">
    <property type="entry name" value="IAP"/>
</dbReference>
<dbReference type="GO" id="GO:0005737">
    <property type="term" value="C:cytoplasm"/>
    <property type="evidence" value="ECO:0007669"/>
    <property type="project" value="TreeGrafter"/>
</dbReference>
<evidence type="ECO:0000313" key="8">
    <source>
        <dbReference type="EMBL" id="KAF6022942.1"/>
    </source>
</evidence>
<dbReference type="CDD" id="cd00022">
    <property type="entry name" value="BIR"/>
    <property type="match status" value="1"/>
</dbReference>
<dbReference type="SMART" id="SM00238">
    <property type="entry name" value="BIR"/>
    <property type="match status" value="1"/>
</dbReference>
<protein>
    <submittedName>
        <fullName evidence="8">Iap2</fullName>
    </submittedName>
</protein>
<evidence type="ECO:0000256" key="5">
    <source>
        <dbReference type="PROSITE-ProRule" id="PRU00175"/>
    </source>
</evidence>
<keyword evidence="3 5" id="KW-0863">Zinc-finger</keyword>
<keyword evidence="4" id="KW-0862">Zinc</keyword>
<sequence>MTEHARSFNFCRFVKGLECGNREYKSDVLTAEELKNINFYGDPPEMKKNRDGSVSTDSRSLGISTNRADTIQYAPEASRLRTYARWPASSPVTARALCEAGFYFTGFDDQVRCFYCSGGLRSWQTSDDPWEEHARWFPECSFLLQQKGEDYVTEVHNRTPANKKGDDSMDYSVMPAGAAGKLTNQPVSVPEEDARRYRSGEMQTDGAYSGLLDATSKNRKCPPACCIMCFRKANIIEPATQLGLPCGHVIYCDRCSKEERTRTNVNKHYKSKCPYFNCGAPLTGTFKFYIN</sequence>
<evidence type="ECO:0000256" key="3">
    <source>
        <dbReference type="ARBA" id="ARBA00022771"/>
    </source>
</evidence>
<dbReference type="InterPro" id="IPR001370">
    <property type="entry name" value="BIR_rpt"/>
</dbReference>
<dbReference type="OrthoDB" id="4034597at2759"/>
<keyword evidence="2" id="KW-0053">Apoptosis</keyword>
<dbReference type="GO" id="GO:0051726">
    <property type="term" value="P:regulation of cell cycle"/>
    <property type="evidence" value="ECO:0007669"/>
    <property type="project" value="TreeGrafter"/>
</dbReference>
<name>A0A7J7J9N3_BUGNE</name>
<dbReference type="GO" id="GO:0043066">
    <property type="term" value="P:negative regulation of apoptotic process"/>
    <property type="evidence" value="ECO:0007669"/>
    <property type="project" value="TreeGrafter"/>
</dbReference>
<dbReference type="PROSITE" id="PS50143">
    <property type="entry name" value="BIR_REPEAT_2"/>
    <property type="match status" value="1"/>
</dbReference>
<dbReference type="GO" id="GO:0043027">
    <property type="term" value="F:cysteine-type endopeptidase inhibitor activity involved in apoptotic process"/>
    <property type="evidence" value="ECO:0007669"/>
    <property type="project" value="TreeGrafter"/>
</dbReference>
<dbReference type="GO" id="GO:0008270">
    <property type="term" value="F:zinc ion binding"/>
    <property type="evidence" value="ECO:0007669"/>
    <property type="project" value="UniProtKB-KW"/>
</dbReference>
<accession>A0A7J7J9N3</accession>
<keyword evidence="9" id="KW-1185">Reference proteome</keyword>
<evidence type="ECO:0000313" key="9">
    <source>
        <dbReference type="Proteomes" id="UP000593567"/>
    </source>
</evidence>
<organism evidence="8 9">
    <name type="scientific">Bugula neritina</name>
    <name type="common">Brown bryozoan</name>
    <name type="synonym">Sertularia neritina</name>
    <dbReference type="NCBI Taxonomy" id="10212"/>
    <lineage>
        <taxon>Eukaryota</taxon>
        <taxon>Metazoa</taxon>
        <taxon>Spiralia</taxon>
        <taxon>Lophotrochozoa</taxon>
        <taxon>Bryozoa</taxon>
        <taxon>Gymnolaemata</taxon>
        <taxon>Cheilostomatida</taxon>
        <taxon>Flustrina</taxon>
        <taxon>Buguloidea</taxon>
        <taxon>Bugulidae</taxon>
        <taxon>Bugula</taxon>
    </lineage>
</organism>
<dbReference type="PANTHER" id="PTHR10044:SF139">
    <property type="entry name" value="DEATH-ASSOCIATED INHIBITOR OF APOPTOSIS 2"/>
    <property type="match status" value="1"/>
</dbReference>
<keyword evidence="3 5" id="KW-0479">Metal-binding</keyword>
<dbReference type="InterPro" id="IPR001841">
    <property type="entry name" value="Znf_RING"/>
</dbReference>
<evidence type="ECO:0000256" key="1">
    <source>
        <dbReference type="ARBA" id="ARBA00006672"/>
    </source>
</evidence>
<dbReference type="GO" id="GO:0031398">
    <property type="term" value="P:positive regulation of protein ubiquitination"/>
    <property type="evidence" value="ECO:0007669"/>
    <property type="project" value="TreeGrafter"/>
</dbReference>
<dbReference type="AlphaFoldDB" id="A0A7J7J9N3"/>
<dbReference type="Gene3D" id="1.10.1170.10">
    <property type="entry name" value="Inhibitor Of Apoptosis Protein (2mihbC-IAP-1), Chain A"/>
    <property type="match status" value="1"/>
</dbReference>
<gene>
    <name evidence="8" type="ORF">EB796_018752</name>
</gene>
<dbReference type="PANTHER" id="PTHR10044">
    <property type="entry name" value="INHIBITOR OF APOPTOSIS"/>
    <property type="match status" value="1"/>
</dbReference>
<feature type="compositionally biased region" description="Polar residues" evidence="6">
    <location>
        <begin position="52"/>
        <end position="61"/>
    </location>
</feature>
<dbReference type="GO" id="GO:0006915">
    <property type="term" value="P:apoptotic process"/>
    <property type="evidence" value="ECO:0007669"/>
    <property type="project" value="UniProtKB-KW"/>
</dbReference>
<evidence type="ECO:0000256" key="4">
    <source>
        <dbReference type="ARBA" id="ARBA00022833"/>
    </source>
</evidence>
<dbReference type="Proteomes" id="UP000593567">
    <property type="component" value="Unassembled WGS sequence"/>
</dbReference>
<evidence type="ECO:0000259" key="7">
    <source>
        <dbReference type="PROSITE" id="PS50089"/>
    </source>
</evidence>
<reference evidence="8" key="1">
    <citation type="submission" date="2020-06" db="EMBL/GenBank/DDBJ databases">
        <title>Draft genome of Bugula neritina, a colonial animal packing powerful symbionts and potential medicines.</title>
        <authorList>
            <person name="Rayko M."/>
        </authorList>
    </citation>
    <scope>NUCLEOTIDE SEQUENCE [LARGE SCALE GENOMIC DNA]</scope>
    <source>
        <strain evidence="8">Kwan_BN1</strain>
    </source>
</reference>
<dbReference type="PROSITE" id="PS50089">
    <property type="entry name" value="ZF_RING_2"/>
    <property type="match status" value="1"/>
</dbReference>
<dbReference type="EMBL" id="VXIV02002784">
    <property type="protein sequence ID" value="KAF6022942.1"/>
    <property type="molecule type" value="Genomic_DNA"/>
</dbReference>
<dbReference type="Pfam" id="PF00653">
    <property type="entry name" value="BIR"/>
    <property type="match status" value="1"/>
</dbReference>
<comment type="caution">
    <text evidence="8">The sequence shown here is derived from an EMBL/GenBank/DDBJ whole genome shotgun (WGS) entry which is preliminary data.</text>
</comment>
<dbReference type="PROSITE" id="PS01282">
    <property type="entry name" value="BIR_REPEAT_1"/>
    <property type="match status" value="1"/>
</dbReference>
<proteinExistence type="inferred from homology"/>